<reference evidence="1" key="1">
    <citation type="journal article" date="2012" name="PLoS ONE">
        <title>Gene sets for utilization of primary and secondary nutrition supplies in the distal gut of endangered iberian lynx.</title>
        <authorList>
            <person name="Alcaide M."/>
            <person name="Messina E."/>
            <person name="Richter M."/>
            <person name="Bargiela R."/>
            <person name="Peplies J."/>
            <person name="Huws S.A."/>
            <person name="Newbold C.J."/>
            <person name="Golyshin P.N."/>
            <person name="Simon M.A."/>
            <person name="Lopez G."/>
            <person name="Yakimov M.M."/>
            <person name="Ferrer M."/>
        </authorList>
    </citation>
    <scope>NUCLEOTIDE SEQUENCE</scope>
</reference>
<dbReference type="EMBL" id="AMCI01002049">
    <property type="protein sequence ID" value="EJX03751.1"/>
    <property type="molecule type" value="Genomic_DNA"/>
</dbReference>
<name>J9CU55_9ZZZZ</name>
<comment type="caution">
    <text evidence="1">The sequence shown here is derived from an EMBL/GenBank/DDBJ whole genome shotgun (WGS) entry which is preliminary data.</text>
</comment>
<dbReference type="AlphaFoldDB" id="J9CU55"/>
<gene>
    <name evidence="1" type="ORF">EVA_08144</name>
</gene>
<sequence length="48" mass="5583">MVILIIRVNSQRYSLRTMYVRNSASQKEKQNFSALQICRRPLGKVLTA</sequence>
<protein>
    <submittedName>
        <fullName evidence="1">Uncharacterized protein</fullName>
    </submittedName>
</protein>
<accession>J9CU55</accession>
<evidence type="ECO:0000313" key="1">
    <source>
        <dbReference type="EMBL" id="EJX03751.1"/>
    </source>
</evidence>
<organism evidence="1">
    <name type="scientific">gut metagenome</name>
    <dbReference type="NCBI Taxonomy" id="749906"/>
    <lineage>
        <taxon>unclassified sequences</taxon>
        <taxon>metagenomes</taxon>
        <taxon>organismal metagenomes</taxon>
    </lineage>
</organism>
<proteinExistence type="predicted"/>